<organism evidence="2 3">
    <name type="scientific">Bifidobacterium pseudolongum subsp. globosum</name>
    <dbReference type="NCBI Taxonomy" id="1690"/>
    <lineage>
        <taxon>Bacteria</taxon>
        <taxon>Bacillati</taxon>
        <taxon>Actinomycetota</taxon>
        <taxon>Actinomycetes</taxon>
        <taxon>Bifidobacteriales</taxon>
        <taxon>Bifidobacteriaceae</taxon>
        <taxon>Bifidobacterium</taxon>
    </lineage>
</organism>
<name>A0A2N3QTW2_9BIFI</name>
<sequence>MTATLIILPLLAAGLLALAIYEWHVSHQIERLAQRVHDAMGGCQTVWVRITWRTRDVPWELHTADLTLDCLPDLLADHPDLCDAIEHDTAWISFPTHPDQREGGHHGDKANKHDRG</sequence>
<protein>
    <submittedName>
        <fullName evidence="2">Uncharacterized protein</fullName>
    </submittedName>
</protein>
<accession>A0A2N3QTW2</accession>
<evidence type="ECO:0000313" key="2">
    <source>
        <dbReference type="EMBL" id="PKU95392.1"/>
    </source>
</evidence>
<comment type="caution">
    <text evidence="2">The sequence shown here is derived from an EMBL/GenBank/DDBJ whole genome shotgun (WGS) entry which is preliminary data.</text>
</comment>
<proteinExistence type="predicted"/>
<dbReference type="RefSeq" id="WP_101430858.1">
    <property type="nucleotide sequence ID" value="NZ_PCHA01000018.1"/>
</dbReference>
<evidence type="ECO:0000313" key="3">
    <source>
        <dbReference type="Proteomes" id="UP000233722"/>
    </source>
</evidence>
<feature type="region of interest" description="Disordered" evidence="1">
    <location>
        <begin position="94"/>
        <end position="116"/>
    </location>
</feature>
<feature type="compositionally biased region" description="Basic and acidic residues" evidence="1">
    <location>
        <begin position="98"/>
        <end position="116"/>
    </location>
</feature>
<evidence type="ECO:0000256" key="1">
    <source>
        <dbReference type="SAM" id="MobiDB-lite"/>
    </source>
</evidence>
<reference evidence="2 3" key="1">
    <citation type="submission" date="2017-10" db="EMBL/GenBank/DDBJ databases">
        <title>Bifidobacterium genomics.</title>
        <authorList>
            <person name="Lugli G.A."/>
            <person name="Milani C."/>
            <person name="Mancabelli L."/>
        </authorList>
    </citation>
    <scope>NUCLEOTIDE SEQUENCE [LARGE SCALE GENOMIC DNA]</scope>
    <source>
        <strain evidence="2 3">1747B</strain>
    </source>
</reference>
<dbReference type="AlphaFoldDB" id="A0A2N3QTW2"/>
<dbReference type="Proteomes" id="UP000233722">
    <property type="component" value="Unassembled WGS sequence"/>
</dbReference>
<gene>
    <name evidence="2" type="ORF">CQR45_1036</name>
</gene>
<dbReference type="EMBL" id="PCHA01000018">
    <property type="protein sequence ID" value="PKU95392.1"/>
    <property type="molecule type" value="Genomic_DNA"/>
</dbReference>